<keyword evidence="16" id="KW-0496">Mitochondrion</keyword>
<dbReference type="Gene3D" id="3.40.50.720">
    <property type="entry name" value="NAD(P)-binding Rossmann-like Domain"/>
    <property type="match status" value="1"/>
</dbReference>
<evidence type="ECO:0000256" key="16">
    <source>
        <dbReference type="ARBA" id="ARBA00023128"/>
    </source>
</evidence>
<dbReference type="HAMAP" id="MF_00150">
    <property type="entry name" value="ArgC_type1"/>
    <property type="match status" value="1"/>
</dbReference>
<evidence type="ECO:0000256" key="7">
    <source>
        <dbReference type="ARBA" id="ARBA00022571"/>
    </source>
</evidence>
<dbReference type="CDD" id="cd23936">
    <property type="entry name" value="AGPR_C_ARG5_6_like"/>
    <property type="match status" value="1"/>
</dbReference>
<dbReference type="InterPro" id="IPR041734">
    <property type="entry name" value="NAGK-fArgBP"/>
</dbReference>
<dbReference type="InterPro" id="IPR000706">
    <property type="entry name" value="AGPR_type-1"/>
</dbReference>
<comment type="similarity">
    <text evidence="5">In the C-terminal section; belongs to the NAGSA dehydrogenase family.</text>
</comment>
<evidence type="ECO:0000313" key="21">
    <source>
        <dbReference type="EMBL" id="CEQ39409.1"/>
    </source>
</evidence>
<evidence type="ECO:0000313" key="22">
    <source>
        <dbReference type="Proteomes" id="UP000243876"/>
    </source>
</evidence>
<dbReference type="GO" id="GO:0006526">
    <property type="term" value="P:L-arginine biosynthetic process"/>
    <property type="evidence" value="ECO:0007669"/>
    <property type="project" value="UniProtKB-UniPathway"/>
</dbReference>
<dbReference type="EMBL" id="CENE01000003">
    <property type="protein sequence ID" value="CEQ39409.1"/>
    <property type="molecule type" value="Genomic_DNA"/>
</dbReference>
<dbReference type="GO" id="GO:0005524">
    <property type="term" value="F:ATP binding"/>
    <property type="evidence" value="ECO:0007669"/>
    <property type="project" value="UniProtKB-KW"/>
</dbReference>
<evidence type="ECO:0000256" key="9">
    <source>
        <dbReference type="ARBA" id="ARBA00022679"/>
    </source>
</evidence>
<dbReference type="OrthoDB" id="438291at2759"/>
<dbReference type="PANTHER" id="PTHR23342">
    <property type="entry name" value="N-ACETYLGLUTAMATE SYNTHASE"/>
    <property type="match status" value="1"/>
</dbReference>
<dbReference type="InterPro" id="IPR011241">
    <property type="entry name" value="NAGK/NAGSA"/>
</dbReference>
<evidence type="ECO:0000256" key="13">
    <source>
        <dbReference type="ARBA" id="ARBA00022857"/>
    </source>
</evidence>
<evidence type="ECO:0000256" key="1">
    <source>
        <dbReference type="ARBA" id="ARBA00004173"/>
    </source>
</evidence>
<protein>
    <recommendedName>
        <fullName evidence="6">acetylglutamate kinase</fullName>
        <ecNumber evidence="6">2.7.2.8</ecNumber>
    </recommendedName>
</protein>
<dbReference type="PROSITE" id="PS51731">
    <property type="entry name" value="GNAT_NAGS"/>
    <property type="match status" value="1"/>
</dbReference>
<comment type="subcellular location">
    <subcellularLocation>
        <location evidence="1">Mitochondrion</location>
    </subcellularLocation>
</comment>
<sequence length="933" mass="101686">MLSVRTRAASALSRSLRSAAPAAAARPLSSTSSAPSLLASQRRVEAQQQRASDELGDIMAKRWLGSAIATGTDTDRLIVFPAPLGTGTTGRYALQETIIRLLYSLASRREVSRYLQIFSSATHFAVLKVGGAILTNDLESLTLSLNFLHRVGLYPVVVHGMGDKLNARLEADGIVPDYIDGIRITDARTLSHARRVFLSENLKLVSALEALGTRARPITTGVFTAEYLDQPRYGYVGRITSVDKEPIEASIRAGALPILTSLAETAEGQILNVNADVATAELAKVLEPLKIVYLSEKGGLFHGVTKEKLSLINLDEEYDELMKQEWVKYGTKLKLREIKELLDHLPRSSSVAIISPDNLQKELFTDSGAGTLLRRGYKLYKHQSIEAVGQDRLRRVLAERDDDVTSGRKSVAQVLSELEKQQAPYTIYGDEPCDVVAIVSHPEGQTPVMTKFLANSNAVQNGVTDNVFNSIRKDFKRLFWTAKADDENKAWHFERADGSFTRNGRSLFYYGVQDAGEVERIVKDLEKTQRIERAYLPISYAPSSRGTVQSSGTIASALRSYSTSARRPALSPSSAASARTQTTRSFSTSPSHAATSKRVALIGARGYTGQNLVSLLNSHPSLSLSHVSSRELAGQPLSEYTKSAISYENLGFKELETLEAKGEVDAWVMALPNGVMAPFVEAIDNGAKGKSQDKKSVVIDLGADKRFDETWTYGLPELYNRDALRSAKRISNPGCFATNTQLLLAPLLPYMSGPPSVFAISGYSGAGTKSGKEPKISPESLNGGVRPYALTDHIHEREATYQLAKRLDGSAQLSRDEFSLAFMPNVAPWFQGIISTVSVPLKHEMRASEIKQLFEDQYAAEPLVQVQAGVPEVAQISGKHGVRIGGFQVHSSGKRVVLVGVIDNLLKGAATQCLQNLNIALGLDEYAGIPLDF</sequence>
<dbReference type="AlphaFoldDB" id="A0A0D6EHH3"/>
<keyword evidence="12" id="KW-0067">ATP-binding</keyword>
<dbReference type="Pfam" id="PF22698">
    <property type="entry name" value="Semialdhyde_dhC_1"/>
    <property type="match status" value="1"/>
</dbReference>
<feature type="domain" description="N-acetyltransferase" evidence="20">
    <location>
        <begin position="377"/>
        <end position="533"/>
    </location>
</feature>
<dbReference type="UniPathway" id="UPA00068">
    <property type="reaction ID" value="UER00107"/>
</dbReference>
<evidence type="ECO:0000256" key="12">
    <source>
        <dbReference type="ARBA" id="ARBA00022840"/>
    </source>
</evidence>
<dbReference type="EC" id="2.7.2.8" evidence="6"/>
<evidence type="ECO:0000256" key="3">
    <source>
        <dbReference type="ARBA" id="ARBA00004862"/>
    </source>
</evidence>
<feature type="compositionally biased region" description="Low complexity" evidence="19">
    <location>
        <begin position="24"/>
        <end position="40"/>
    </location>
</feature>
<dbReference type="Gene3D" id="3.40.630.30">
    <property type="match status" value="1"/>
</dbReference>
<dbReference type="Pfam" id="PF01118">
    <property type="entry name" value="Semialdhyde_dh"/>
    <property type="match status" value="1"/>
</dbReference>
<dbReference type="NCBIfam" id="TIGR00761">
    <property type="entry name" value="argB"/>
    <property type="match status" value="1"/>
</dbReference>
<dbReference type="InterPro" id="IPR058924">
    <property type="entry name" value="AGPR_dimerisation_dom"/>
</dbReference>
<reference evidence="22" key="1">
    <citation type="submission" date="2015-02" db="EMBL/GenBank/DDBJ databases">
        <authorList>
            <person name="Gon?alves P."/>
        </authorList>
    </citation>
    <scope>NUCLEOTIDE SEQUENCE [LARGE SCALE GENOMIC DNA]</scope>
</reference>
<dbReference type="FunFam" id="3.40.630.30:FF:000029">
    <property type="entry name" value="Bifunctional acetylglutamate kinase/N-acetyl-gamma-glutamyl-phosphate reductase"/>
    <property type="match status" value="1"/>
</dbReference>
<dbReference type="CDD" id="cd04263">
    <property type="entry name" value="DUF619-NAGK-FABP"/>
    <property type="match status" value="1"/>
</dbReference>
<keyword evidence="8" id="KW-0028">Amino-acid biosynthesis</keyword>
<evidence type="ECO:0000259" key="20">
    <source>
        <dbReference type="PROSITE" id="PS51731"/>
    </source>
</evidence>
<dbReference type="Proteomes" id="UP000243876">
    <property type="component" value="Unassembled WGS sequence"/>
</dbReference>
<dbReference type="Gene3D" id="3.30.360.10">
    <property type="entry name" value="Dihydrodipicolinate Reductase, domain 2"/>
    <property type="match status" value="1"/>
</dbReference>
<feature type="compositionally biased region" description="Polar residues" evidence="19">
    <location>
        <begin position="581"/>
        <end position="592"/>
    </location>
</feature>
<evidence type="ECO:0000256" key="15">
    <source>
        <dbReference type="ARBA" id="ARBA00023002"/>
    </source>
</evidence>
<dbReference type="Pfam" id="PF04768">
    <property type="entry name" value="NAT"/>
    <property type="match status" value="1"/>
</dbReference>
<dbReference type="SUPFAM" id="SSF55347">
    <property type="entry name" value="Glyceraldehyde-3-phosphate dehydrogenase-like, C-terminal domain"/>
    <property type="match status" value="1"/>
</dbReference>
<dbReference type="GO" id="GO:0003942">
    <property type="term" value="F:N-acetyl-gamma-glutamyl-phosphate reductase activity"/>
    <property type="evidence" value="ECO:0007669"/>
    <property type="project" value="InterPro"/>
</dbReference>
<dbReference type="CDD" id="cd04252">
    <property type="entry name" value="AAK_NAGK-fArgBP"/>
    <property type="match status" value="1"/>
</dbReference>
<dbReference type="PIRSF" id="PIRSF036440">
    <property type="entry name" value="ARG5-6"/>
    <property type="match status" value="1"/>
</dbReference>
<keyword evidence="14" id="KW-0809">Transit peptide</keyword>
<keyword evidence="13" id="KW-0521">NADP</keyword>
<dbReference type="Pfam" id="PF00696">
    <property type="entry name" value="AA_kinase"/>
    <property type="match status" value="1"/>
</dbReference>
<accession>A0A0D6EHH3</accession>
<dbReference type="InterPro" id="IPR004662">
    <property type="entry name" value="AcgluKinase_fam"/>
</dbReference>
<evidence type="ECO:0000256" key="5">
    <source>
        <dbReference type="ARBA" id="ARBA00007239"/>
    </source>
</evidence>
<keyword evidence="22" id="KW-1185">Reference proteome</keyword>
<proteinExistence type="inferred from homology"/>
<evidence type="ECO:0000256" key="18">
    <source>
        <dbReference type="ARBA" id="ARBA00048141"/>
    </source>
</evidence>
<dbReference type="Gene3D" id="3.40.1160.10">
    <property type="entry name" value="Acetylglutamate kinase-like"/>
    <property type="match status" value="1"/>
</dbReference>
<comment type="pathway">
    <text evidence="2">Amino-acid biosynthesis; L-arginine biosynthesis; N(2)-acetyl-L-ornithine from L-glutamate: step 2/4.</text>
</comment>
<evidence type="ECO:0000256" key="17">
    <source>
        <dbReference type="ARBA" id="ARBA00023268"/>
    </source>
</evidence>
<evidence type="ECO:0000256" key="6">
    <source>
        <dbReference type="ARBA" id="ARBA00013065"/>
    </source>
</evidence>
<dbReference type="InterPro" id="IPR000534">
    <property type="entry name" value="Semialdehyde_DH_NAD-bd"/>
</dbReference>
<comment type="catalytic activity">
    <reaction evidence="18">
        <text>N-acetyl-L-glutamate + ATP = N-acetyl-L-glutamyl 5-phosphate + ADP</text>
        <dbReference type="Rhea" id="RHEA:14629"/>
        <dbReference type="ChEBI" id="CHEBI:30616"/>
        <dbReference type="ChEBI" id="CHEBI:44337"/>
        <dbReference type="ChEBI" id="CHEBI:57936"/>
        <dbReference type="ChEBI" id="CHEBI:456216"/>
        <dbReference type="EC" id="2.7.2.8"/>
    </reaction>
</comment>
<dbReference type="GO" id="GO:0003991">
    <property type="term" value="F:acetylglutamate kinase activity"/>
    <property type="evidence" value="ECO:0007669"/>
    <property type="project" value="UniProtKB-EC"/>
</dbReference>
<dbReference type="GO" id="GO:0070401">
    <property type="term" value="F:NADP+ binding"/>
    <property type="evidence" value="ECO:0007669"/>
    <property type="project" value="InterPro"/>
</dbReference>
<feature type="region of interest" description="Disordered" evidence="19">
    <location>
        <begin position="24"/>
        <end position="43"/>
    </location>
</feature>
<dbReference type="GO" id="GO:0051287">
    <property type="term" value="F:NAD binding"/>
    <property type="evidence" value="ECO:0007669"/>
    <property type="project" value="InterPro"/>
</dbReference>
<evidence type="ECO:0000256" key="19">
    <source>
        <dbReference type="SAM" id="MobiDB-lite"/>
    </source>
</evidence>
<keyword evidence="9" id="KW-0808">Transferase</keyword>
<comment type="pathway">
    <text evidence="3">Amino-acid biosynthesis; L-arginine biosynthesis; N(2)-acetyl-L-ornithine from L-glutamate: step 3/4.</text>
</comment>
<dbReference type="SUPFAM" id="SSF53633">
    <property type="entry name" value="Carbamate kinase-like"/>
    <property type="match status" value="1"/>
</dbReference>
<dbReference type="FunFam" id="3.40.1160.10:FF:000046">
    <property type="entry name" value="N-acetylglutamate kinase / N-acetylglutamate synthase"/>
    <property type="match status" value="1"/>
</dbReference>
<keyword evidence="15" id="KW-0560">Oxidoreductase</keyword>
<dbReference type="NCBIfam" id="TIGR01850">
    <property type="entry name" value="argC"/>
    <property type="match status" value="1"/>
</dbReference>
<dbReference type="InterPro" id="IPR036393">
    <property type="entry name" value="AceGlu_kinase-like_sf"/>
</dbReference>
<keyword evidence="7" id="KW-0055">Arginine biosynthesis</keyword>
<dbReference type="SUPFAM" id="SSF51735">
    <property type="entry name" value="NAD(P)-binding Rossmann-fold domains"/>
    <property type="match status" value="1"/>
</dbReference>
<keyword evidence="10" id="KW-0547">Nucleotide-binding</keyword>
<dbReference type="GO" id="GO:0005759">
    <property type="term" value="C:mitochondrial matrix"/>
    <property type="evidence" value="ECO:0007669"/>
    <property type="project" value="TreeGrafter"/>
</dbReference>
<evidence type="ECO:0000256" key="11">
    <source>
        <dbReference type="ARBA" id="ARBA00022777"/>
    </source>
</evidence>
<evidence type="ECO:0000256" key="4">
    <source>
        <dbReference type="ARBA" id="ARBA00006830"/>
    </source>
</evidence>
<evidence type="ECO:0000256" key="14">
    <source>
        <dbReference type="ARBA" id="ARBA00022946"/>
    </source>
</evidence>
<feature type="non-terminal residue" evidence="21">
    <location>
        <position position="1"/>
    </location>
</feature>
<dbReference type="SMART" id="SM00859">
    <property type="entry name" value="Semialdhyde_dh"/>
    <property type="match status" value="1"/>
</dbReference>
<feature type="compositionally biased region" description="Low complexity" evidence="19">
    <location>
        <begin position="565"/>
        <end position="580"/>
    </location>
</feature>
<evidence type="ECO:0000256" key="10">
    <source>
        <dbReference type="ARBA" id="ARBA00022741"/>
    </source>
</evidence>
<keyword evidence="17" id="KW-0511">Multifunctional enzyme</keyword>
<name>A0A0D6EHH3_SPOSA</name>
<feature type="region of interest" description="Disordered" evidence="19">
    <location>
        <begin position="565"/>
        <end position="592"/>
    </location>
</feature>
<dbReference type="PANTHER" id="PTHR23342:SF0">
    <property type="entry name" value="N-ACETYLGLUTAMATE SYNTHASE, MITOCHONDRIAL"/>
    <property type="match status" value="1"/>
</dbReference>
<keyword evidence="11" id="KW-0418">Kinase</keyword>
<dbReference type="InterPro" id="IPR001048">
    <property type="entry name" value="Asp/Glu/Uridylate_kinase"/>
</dbReference>
<organism evidence="21 22">
    <name type="scientific">Sporidiobolus salmonicolor</name>
    <name type="common">Yeast-like fungus</name>
    <name type="synonym">Sporobolomyces salmonicolor</name>
    <dbReference type="NCBI Taxonomy" id="5005"/>
    <lineage>
        <taxon>Eukaryota</taxon>
        <taxon>Fungi</taxon>
        <taxon>Dikarya</taxon>
        <taxon>Basidiomycota</taxon>
        <taxon>Pucciniomycotina</taxon>
        <taxon>Microbotryomycetes</taxon>
        <taxon>Sporidiobolales</taxon>
        <taxon>Sporidiobolaceae</taxon>
        <taxon>Sporobolomyces</taxon>
    </lineage>
</organism>
<comment type="similarity">
    <text evidence="4">In the N-terminal section; belongs to the acetylglutamate kinase family.</text>
</comment>
<dbReference type="CDD" id="cd24149">
    <property type="entry name" value="AGPR_N_ARG5_6_like"/>
    <property type="match status" value="1"/>
</dbReference>
<evidence type="ECO:0000256" key="2">
    <source>
        <dbReference type="ARBA" id="ARBA00004828"/>
    </source>
</evidence>
<dbReference type="InterPro" id="IPR006855">
    <property type="entry name" value="Vertebrate-like_GNAT_dom"/>
</dbReference>
<gene>
    <name evidence="21" type="primary">SPOSA6832_00939</name>
</gene>
<dbReference type="InterPro" id="IPR036291">
    <property type="entry name" value="NAD(P)-bd_dom_sf"/>
</dbReference>
<evidence type="ECO:0000256" key="8">
    <source>
        <dbReference type="ARBA" id="ARBA00022605"/>
    </source>
</evidence>